<organism evidence="3 5">
    <name type="scientific">Pseudomonas extremaustralis</name>
    <dbReference type="NCBI Taxonomy" id="359110"/>
    <lineage>
        <taxon>Bacteria</taxon>
        <taxon>Pseudomonadati</taxon>
        <taxon>Pseudomonadota</taxon>
        <taxon>Gammaproteobacteria</taxon>
        <taxon>Pseudomonadales</taxon>
        <taxon>Pseudomonadaceae</taxon>
        <taxon>Pseudomonas</taxon>
    </lineage>
</organism>
<proteinExistence type="predicted"/>
<evidence type="ECO:0000313" key="5">
    <source>
        <dbReference type="Proteomes" id="UP000317951"/>
    </source>
</evidence>
<evidence type="ECO:0000313" key="2">
    <source>
        <dbReference type="EMBL" id="SDE86829.1"/>
    </source>
</evidence>
<feature type="compositionally biased region" description="Polar residues" evidence="1">
    <location>
        <begin position="111"/>
        <end position="128"/>
    </location>
</feature>
<dbReference type="RefSeq" id="WP_010564644.1">
    <property type="nucleotide sequence ID" value="NZ_LT629689.1"/>
</dbReference>
<dbReference type="EMBL" id="VFET01000014">
    <property type="protein sequence ID" value="TWS03141.1"/>
    <property type="molecule type" value="Genomic_DNA"/>
</dbReference>
<feature type="region of interest" description="Disordered" evidence="1">
    <location>
        <begin position="104"/>
        <end position="128"/>
    </location>
</feature>
<dbReference type="Proteomes" id="UP000317951">
    <property type="component" value="Unassembled WGS sequence"/>
</dbReference>
<dbReference type="Proteomes" id="UP000182858">
    <property type="component" value="Chromosome I"/>
</dbReference>
<sequence length="128" mass="13711">MTEHSSKRWEGLSITGELQMGVYYSGLRHKTFTLRVPVAGDLVAAQELHPGAPFQMIMLEVYRRQLLSLGEIPTEAITTELLLGDLTESDLAIIADADAELEKKLAPPSAATPTGDESNTPSSATATG</sequence>
<protein>
    <recommendedName>
        <fullName evidence="6">Phage tail assembly protein</fullName>
    </recommendedName>
</protein>
<evidence type="ECO:0000256" key="1">
    <source>
        <dbReference type="SAM" id="MobiDB-lite"/>
    </source>
</evidence>
<reference evidence="3 5" key="2">
    <citation type="submission" date="2019-06" db="EMBL/GenBank/DDBJ databases">
        <title>Pseudomonas bimorpha sp. nov. isolated from bovine raw milk and skim milk concentrate.</title>
        <authorList>
            <person name="Hofmann K."/>
            <person name="Huptas C."/>
            <person name="Doll E."/>
            <person name="Scherer S."/>
            <person name="Wenning M."/>
        </authorList>
    </citation>
    <scope>NUCLEOTIDE SEQUENCE [LARGE SCALE GENOMIC DNA]</scope>
    <source>
        <strain evidence="3 5">DSM 17835</strain>
    </source>
</reference>
<gene>
    <name evidence="3" type="ORF">FIV36_17675</name>
    <name evidence="2" type="ORF">SAMN05216591_1218</name>
</gene>
<dbReference type="OrthoDB" id="6555722at2"/>
<reference evidence="2 4" key="1">
    <citation type="submission" date="2016-10" db="EMBL/GenBank/DDBJ databases">
        <authorList>
            <person name="Varghese N."/>
            <person name="Submissions S."/>
        </authorList>
    </citation>
    <scope>NUCLEOTIDE SEQUENCE [LARGE SCALE GENOMIC DNA]</scope>
    <source>
        <strain evidence="2 4">DSM 17835</strain>
    </source>
</reference>
<dbReference type="AlphaFoldDB" id="A0A5C5QCU1"/>
<accession>A0A5C5QCU1</accession>
<evidence type="ECO:0000313" key="3">
    <source>
        <dbReference type="EMBL" id="TWS03141.1"/>
    </source>
</evidence>
<name>A0A5C5QCU1_9PSED</name>
<evidence type="ECO:0000313" key="4">
    <source>
        <dbReference type="Proteomes" id="UP000182858"/>
    </source>
</evidence>
<dbReference type="EMBL" id="LT629689">
    <property type="protein sequence ID" value="SDE86829.1"/>
    <property type="molecule type" value="Genomic_DNA"/>
</dbReference>
<dbReference type="GeneID" id="78552725"/>
<keyword evidence="4" id="KW-1185">Reference proteome</keyword>
<evidence type="ECO:0008006" key="6">
    <source>
        <dbReference type="Google" id="ProtNLM"/>
    </source>
</evidence>